<organism evidence="1 2">
    <name type="scientific">Alloscardovia theropitheci</name>
    <dbReference type="NCBI Taxonomy" id="2496842"/>
    <lineage>
        <taxon>Bacteria</taxon>
        <taxon>Bacillati</taxon>
        <taxon>Actinomycetota</taxon>
        <taxon>Actinomycetes</taxon>
        <taxon>Bifidobacteriales</taxon>
        <taxon>Bifidobacteriaceae</taxon>
        <taxon>Alloscardovia</taxon>
    </lineage>
</organism>
<name>A0A4R0QZ12_9BIFI</name>
<accession>A0A4R0QZ12</accession>
<evidence type="ECO:0000313" key="1">
    <source>
        <dbReference type="EMBL" id="TCD53796.1"/>
    </source>
</evidence>
<dbReference type="Proteomes" id="UP000291289">
    <property type="component" value="Unassembled WGS sequence"/>
</dbReference>
<dbReference type="AlphaFoldDB" id="A0A4R0QZ12"/>
<keyword evidence="2" id="KW-1185">Reference proteome</keyword>
<sequence>MDKFVVKQEELSGLHDGLDNSANLLEGMAKIQTSSSSLGKEVNSAMENFFEGLDQRRTTITENTQKLAQYLQTIMDETTNLDNEIASGLQQEEK</sequence>
<comment type="caution">
    <text evidence="1">The sequence shown here is derived from an EMBL/GenBank/DDBJ whole genome shotgun (WGS) entry which is preliminary data.</text>
</comment>
<dbReference type="EMBL" id="RXLP01000026">
    <property type="protein sequence ID" value="TCD53796.1"/>
    <property type="molecule type" value="Genomic_DNA"/>
</dbReference>
<proteinExistence type="predicted"/>
<evidence type="ECO:0000313" key="2">
    <source>
        <dbReference type="Proteomes" id="UP000291289"/>
    </source>
</evidence>
<reference evidence="1 2" key="1">
    <citation type="submission" date="2018-12" db="EMBL/GenBank/DDBJ databases">
        <title>Alloscrdovia theropitheci sp. nov: a novel taxon from the feces of the bleeding-herat monkey (Theropithecus geleda).</title>
        <authorList>
            <person name="Modesto M."/>
        </authorList>
    </citation>
    <scope>NUCLEOTIDE SEQUENCE [LARGE SCALE GENOMIC DNA]</scope>
    <source>
        <strain evidence="1 2">GLDI4/2</strain>
    </source>
</reference>
<protein>
    <submittedName>
        <fullName evidence="1">Uncharacterized protein</fullName>
    </submittedName>
</protein>
<dbReference type="RefSeq" id="WP_131285156.1">
    <property type="nucleotide sequence ID" value="NZ_RXLP01000026.1"/>
</dbReference>
<gene>
    <name evidence="1" type="ORF">EJ419_07460</name>
</gene>